<evidence type="ECO:0000313" key="2">
    <source>
        <dbReference type="Proteomes" id="UP000693942"/>
    </source>
</evidence>
<dbReference type="Proteomes" id="UP000693942">
    <property type="component" value="Unassembled WGS sequence"/>
</dbReference>
<proteinExistence type="predicted"/>
<organism evidence="1 2">
    <name type="scientific">Fusarium oxysporum f. sp. raphani</name>
    <dbReference type="NCBI Taxonomy" id="96318"/>
    <lineage>
        <taxon>Eukaryota</taxon>
        <taxon>Fungi</taxon>
        <taxon>Dikarya</taxon>
        <taxon>Ascomycota</taxon>
        <taxon>Pezizomycotina</taxon>
        <taxon>Sordariomycetes</taxon>
        <taxon>Hypocreomycetidae</taxon>
        <taxon>Hypocreales</taxon>
        <taxon>Nectriaceae</taxon>
        <taxon>Fusarium</taxon>
        <taxon>Fusarium oxysporum species complex</taxon>
    </lineage>
</organism>
<evidence type="ECO:0000313" key="1">
    <source>
        <dbReference type="EMBL" id="KAG7430902.1"/>
    </source>
</evidence>
<comment type="caution">
    <text evidence="1">The sequence shown here is derived from an EMBL/GenBank/DDBJ whole genome shotgun (WGS) entry which is preliminary data.</text>
</comment>
<dbReference type="AlphaFoldDB" id="A0A8J5Q8J5"/>
<name>A0A8J5Q8J5_FUSOX</name>
<protein>
    <submittedName>
        <fullName evidence="1">Uncharacterized protein</fullName>
    </submittedName>
</protein>
<reference evidence="1" key="1">
    <citation type="submission" date="2021-04" db="EMBL/GenBank/DDBJ databases">
        <title>First draft genome resource for Brassicaceae pathogens Fusarium oxysporum f. sp. raphani and Fusarium oxysporum f. sp. rapae.</title>
        <authorList>
            <person name="Asai S."/>
        </authorList>
    </citation>
    <scope>NUCLEOTIDE SEQUENCE</scope>
    <source>
        <strain evidence="1">Tf1262</strain>
    </source>
</reference>
<accession>A0A8J5Q8J5</accession>
<gene>
    <name evidence="1" type="ORF">Forpi1262_v007395</name>
</gene>
<dbReference type="EMBL" id="JAELUR010000005">
    <property type="protein sequence ID" value="KAG7430902.1"/>
    <property type="molecule type" value="Genomic_DNA"/>
</dbReference>
<sequence length="84" mass="9215">MNHDVFHNNSDTLPTLLLQLSPFTPIKGQLSSCSIVNIAASNQAIKSCERVQETLDSIYTFTVPPTTPPQFPTKWPTLAPTSSE</sequence>